<dbReference type="EMBL" id="BOQE01000001">
    <property type="protein sequence ID" value="GIM44999.1"/>
    <property type="molecule type" value="Genomic_DNA"/>
</dbReference>
<dbReference type="RefSeq" id="WP_282198244.1">
    <property type="nucleotide sequence ID" value="NZ_BOQE01000001.1"/>
</dbReference>
<dbReference type="Proteomes" id="UP001057291">
    <property type="component" value="Unassembled WGS sequence"/>
</dbReference>
<feature type="region of interest" description="Disordered" evidence="1">
    <location>
        <begin position="37"/>
        <end position="99"/>
    </location>
</feature>
<evidence type="ECO:0000313" key="3">
    <source>
        <dbReference type="Proteomes" id="UP001057291"/>
    </source>
</evidence>
<reference evidence="2" key="1">
    <citation type="journal article" date="2023" name="Int. J. Syst. Evol. Microbiol.">
        <title>Collibacillus ludicampi gen. nov., sp. nov., a new soil bacterium of the family Alicyclobacillaceae.</title>
        <authorList>
            <person name="Jojima T."/>
            <person name="Ioku Y."/>
            <person name="Fukuta Y."/>
            <person name="Shirasaka N."/>
            <person name="Matsumura Y."/>
            <person name="Mori M."/>
        </authorList>
    </citation>
    <scope>NUCLEOTIDE SEQUENCE</scope>
    <source>
        <strain evidence="2">TP075</strain>
    </source>
</reference>
<gene>
    <name evidence="2" type="ORF">DNHGIG_05480</name>
</gene>
<protein>
    <submittedName>
        <fullName evidence="2">Uncharacterized protein</fullName>
    </submittedName>
</protein>
<organism evidence="2 3">
    <name type="scientific">Collibacillus ludicampi</name>
    <dbReference type="NCBI Taxonomy" id="2771369"/>
    <lineage>
        <taxon>Bacteria</taxon>
        <taxon>Bacillati</taxon>
        <taxon>Bacillota</taxon>
        <taxon>Bacilli</taxon>
        <taxon>Bacillales</taxon>
        <taxon>Alicyclobacillaceae</taxon>
        <taxon>Collibacillus</taxon>
    </lineage>
</organism>
<evidence type="ECO:0000313" key="2">
    <source>
        <dbReference type="EMBL" id="GIM44999.1"/>
    </source>
</evidence>
<comment type="caution">
    <text evidence="2">The sequence shown here is derived from an EMBL/GenBank/DDBJ whole genome shotgun (WGS) entry which is preliminary data.</text>
</comment>
<sequence>MQFGTLLKIGSLAMNVLQHGPFKDLSGIIGKGVQRRMQENLPGKTQQDGHHPYSPPYPGHHPGMHPFSHPMHGHFPPSPVRRSPSRNVPSQQGGFTPHPREFMKYITPENAQKLLQWHGVIQEFSKIIKPK</sequence>
<accession>A0AAV4LAU8</accession>
<proteinExistence type="predicted"/>
<evidence type="ECO:0000256" key="1">
    <source>
        <dbReference type="SAM" id="MobiDB-lite"/>
    </source>
</evidence>
<keyword evidence="3" id="KW-1185">Reference proteome</keyword>
<feature type="compositionally biased region" description="Low complexity" evidence="1">
    <location>
        <begin position="80"/>
        <end position="90"/>
    </location>
</feature>
<name>A0AAV4LAU8_9BACL</name>
<dbReference type="AlphaFoldDB" id="A0AAV4LAU8"/>